<dbReference type="Proteomes" id="UP000199682">
    <property type="component" value="Unassembled WGS sequence"/>
</dbReference>
<reference evidence="3" key="1">
    <citation type="submission" date="2016-10" db="EMBL/GenBank/DDBJ databases">
        <authorList>
            <person name="Varghese N."/>
            <person name="Submissions S."/>
        </authorList>
    </citation>
    <scope>NUCLEOTIDE SEQUENCE [LARGE SCALE GENOMIC DNA]</scope>
    <source>
        <strain evidence="3">DSM 44796</strain>
    </source>
</reference>
<dbReference type="Pfam" id="PF13649">
    <property type="entry name" value="Methyltransf_25"/>
    <property type="match status" value="1"/>
</dbReference>
<dbReference type="InterPro" id="IPR041698">
    <property type="entry name" value="Methyltransf_25"/>
</dbReference>
<gene>
    <name evidence="2" type="ORF">SAMN04488074_12879</name>
</gene>
<name>A0A1G9WUG5_9PSEU</name>
<keyword evidence="2" id="KW-0808">Transferase</keyword>
<evidence type="ECO:0000313" key="3">
    <source>
        <dbReference type="Proteomes" id="UP000199682"/>
    </source>
</evidence>
<dbReference type="AlphaFoldDB" id="A0A1G9WUG5"/>
<accession>A0A1G9WUG5</accession>
<dbReference type="GO" id="GO:0008168">
    <property type="term" value="F:methyltransferase activity"/>
    <property type="evidence" value="ECO:0007669"/>
    <property type="project" value="UniProtKB-KW"/>
</dbReference>
<dbReference type="InterPro" id="IPR029063">
    <property type="entry name" value="SAM-dependent_MTases_sf"/>
</dbReference>
<evidence type="ECO:0000313" key="2">
    <source>
        <dbReference type="EMBL" id="SDM87931.1"/>
    </source>
</evidence>
<dbReference type="Gene3D" id="3.40.50.150">
    <property type="entry name" value="Vaccinia Virus protein VP39"/>
    <property type="match status" value="1"/>
</dbReference>
<keyword evidence="2" id="KW-0489">Methyltransferase</keyword>
<organism evidence="2 3">
    <name type="scientific">Lentzea albidocapillata subsp. violacea</name>
    <dbReference type="NCBI Taxonomy" id="128104"/>
    <lineage>
        <taxon>Bacteria</taxon>
        <taxon>Bacillati</taxon>
        <taxon>Actinomycetota</taxon>
        <taxon>Actinomycetes</taxon>
        <taxon>Pseudonocardiales</taxon>
        <taxon>Pseudonocardiaceae</taxon>
        <taxon>Lentzea</taxon>
    </lineage>
</organism>
<feature type="domain" description="Methyltransferase" evidence="1">
    <location>
        <begin position="39"/>
        <end position="141"/>
    </location>
</feature>
<dbReference type="GO" id="GO:0032259">
    <property type="term" value="P:methylation"/>
    <property type="evidence" value="ECO:0007669"/>
    <property type="project" value="UniProtKB-KW"/>
</dbReference>
<evidence type="ECO:0000259" key="1">
    <source>
        <dbReference type="Pfam" id="PF13649"/>
    </source>
</evidence>
<dbReference type="InterPro" id="IPR050508">
    <property type="entry name" value="Methyltransf_Superfamily"/>
</dbReference>
<sequence length="213" mass="23168">MLMNAIETALVNSPPRRWLQHYEAHALVRLGGRTPGARVAEVGCGSGYGTKLILDQFGAARVDAVDLDPAMITRATRRLRRYAGRVLLAQGSATDLLAAFSGAGGGKDADYDAVFDFAIIHHIPNWRDAVAEVARVLKPGGRFFFDEVTATALARPTYRLLFDHPGQDRFTAGEFLAELPRHGLHVGDRWRTRVGGDYLLGVATKSEPTGGEQ</sequence>
<protein>
    <submittedName>
        <fullName evidence="2">Methyltransferase domain-containing protein</fullName>
    </submittedName>
</protein>
<dbReference type="PANTHER" id="PTHR42912:SF93">
    <property type="entry name" value="N6-ADENOSINE-METHYLTRANSFERASE TMT1A"/>
    <property type="match status" value="1"/>
</dbReference>
<proteinExistence type="predicted"/>
<dbReference type="PANTHER" id="PTHR42912">
    <property type="entry name" value="METHYLTRANSFERASE"/>
    <property type="match status" value="1"/>
</dbReference>
<dbReference type="SUPFAM" id="SSF53335">
    <property type="entry name" value="S-adenosyl-L-methionine-dependent methyltransferases"/>
    <property type="match status" value="1"/>
</dbReference>
<dbReference type="CDD" id="cd02440">
    <property type="entry name" value="AdoMet_MTases"/>
    <property type="match status" value="1"/>
</dbReference>
<dbReference type="EMBL" id="FNET01000028">
    <property type="protein sequence ID" value="SDM87931.1"/>
    <property type="molecule type" value="Genomic_DNA"/>
</dbReference>